<evidence type="ECO:0000313" key="1">
    <source>
        <dbReference type="EMBL" id="WWD22764.1"/>
    </source>
</evidence>
<proteinExistence type="predicted"/>
<organism evidence="1 2">
    <name type="scientific">Kwoniella shandongensis</name>
    <dbReference type="NCBI Taxonomy" id="1734106"/>
    <lineage>
        <taxon>Eukaryota</taxon>
        <taxon>Fungi</taxon>
        <taxon>Dikarya</taxon>
        <taxon>Basidiomycota</taxon>
        <taxon>Agaricomycotina</taxon>
        <taxon>Tremellomycetes</taxon>
        <taxon>Tremellales</taxon>
        <taxon>Cryptococcaceae</taxon>
        <taxon>Kwoniella</taxon>
    </lineage>
</organism>
<keyword evidence="2" id="KW-1185">Reference proteome</keyword>
<protein>
    <submittedName>
        <fullName evidence="1">Uncharacterized protein</fullName>
    </submittedName>
</protein>
<gene>
    <name evidence="1" type="ORF">CI109_107257</name>
</gene>
<dbReference type="Proteomes" id="UP000322225">
    <property type="component" value="Chromosome 14"/>
</dbReference>
<dbReference type="GeneID" id="43587840"/>
<reference evidence="1" key="1">
    <citation type="submission" date="2017-08" db="EMBL/GenBank/DDBJ databases">
        <authorList>
            <person name="Cuomo C."/>
            <person name="Billmyre B."/>
            <person name="Heitman J."/>
        </authorList>
    </citation>
    <scope>NUCLEOTIDE SEQUENCE</scope>
    <source>
        <strain evidence="1">CBS 12478</strain>
    </source>
</reference>
<accession>A0A5M6C7L8</accession>
<dbReference type="AlphaFoldDB" id="A0A5M6C7L8"/>
<reference evidence="1" key="2">
    <citation type="submission" date="2024-01" db="EMBL/GenBank/DDBJ databases">
        <title>Comparative genomics of Cryptococcus and Kwoniella reveals pathogenesis evolution and contrasting modes of karyotype evolution via chromosome fusion or intercentromeric recombination.</title>
        <authorList>
            <person name="Coelho M.A."/>
            <person name="David-Palma M."/>
            <person name="Shea T."/>
            <person name="Bowers K."/>
            <person name="McGinley-Smith S."/>
            <person name="Mohammad A.W."/>
            <person name="Gnirke A."/>
            <person name="Yurkov A.M."/>
            <person name="Nowrousian M."/>
            <person name="Sun S."/>
            <person name="Cuomo C.A."/>
            <person name="Heitman J."/>
        </authorList>
    </citation>
    <scope>NUCLEOTIDE SEQUENCE</scope>
    <source>
        <strain evidence="1">CBS 12478</strain>
    </source>
</reference>
<name>A0A5M6C7L8_9TREE</name>
<dbReference type="EMBL" id="CP144064">
    <property type="protein sequence ID" value="WWD22764.1"/>
    <property type="molecule type" value="Genomic_DNA"/>
</dbReference>
<dbReference type="RefSeq" id="XP_031862127.1">
    <property type="nucleotide sequence ID" value="XM_032003714.1"/>
</dbReference>
<dbReference type="KEGG" id="ksn:43587840"/>
<sequence>MPATPSSAGDNNPSNYSQTASNATRTPQEGLVTQQPSFSQGMSMQNTSRSNWRTVQKQLVIPWQVDWQ</sequence>
<evidence type="ECO:0000313" key="2">
    <source>
        <dbReference type="Proteomes" id="UP000322225"/>
    </source>
</evidence>